<sequence>MNEKCKKYDDMSDVFEYGNISDDEIVKLCNQILLESKDEKNDIILETMYHAVFTAANYRNIADKIEIDSILDYIEYFNEEISDYIISILAFTGKRKYINIIKSIGEKYGDLDISEAIGELESRCKSSE</sequence>
<protein>
    <recommendedName>
        <fullName evidence="3">Immunity protein 30 domain-containing protein</fullName>
    </recommendedName>
</protein>
<dbReference type="Proteomes" id="UP000285290">
    <property type="component" value="Unassembled WGS sequence"/>
</dbReference>
<evidence type="ECO:0008006" key="3">
    <source>
        <dbReference type="Google" id="ProtNLM"/>
    </source>
</evidence>
<accession>A0A414IQ83</accession>
<dbReference type="RefSeq" id="WP_117919314.1">
    <property type="nucleotide sequence ID" value="NZ_QRUL01000007.1"/>
</dbReference>
<reference evidence="1 2" key="1">
    <citation type="submission" date="2018-08" db="EMBL/GenBank/DDBJ databases">
        <title>A genome reference for cultivated species of the human gut microbiota.</title>
        <authorList>
            <person name="Zou Y."/>
            <person name="Xue W."/>
            <person name="Luo G."/>
        </authorList>
    </citation>
    <scope>NUCLEOTIDE SEQUENCE [LARGE SCALE GENOMIC DNA]</scope>
    <source>
        <strain evidence="1 2">AM29-10</strain>
    </source>
</reference>
<evidence type="ECO:0000313" key="2">
    <source>
        <dbReference type="Proteomes" id="UP000285290"/>
    </source>
</evidence>
<evidence type="ECO:0000313" key="1">
    <source>
        <dbReference type="EMBL" id="RHE30170.1"/>
    </source>
</evidence>
<comment type="caution">
    <text evidence="1">The sequence shown here is derived from an EMBL/GenBank/DDBJ whole genome shotgun (WGS) entry which is preliminary data.</text>
</comment>
<proteinExistence type="predicted"/>
<organism evidence="1 2">
    <name type="scientific">Agathobacter rectalis</name>
    <dbReference type="NCBI Taxonomy" id="39491"/>
    <lineage>
        <taxon>Bacteria</taxon>
        <taxon>Bacillati</taxon>
        <taxon>Bacillota</taxon>
        <taxon>Clostridia</taxon>
        <taxon>Lachnospirales</taxon>
        <taxon>Lachnospiraceae</taxon>
        <taxon>Agathobacter</taxon>
    </lineage>
</organism>
<gene>
    <name evidence="1" type="ORF">DW753_14615</name>
</gene>
<dbReference type="AlphaFoldDB" id="A0A414IQ83"/>
<dbReference type="EMBL" id="QSKC01000032">
    <property type="protein sequence ID" value="RHE30170.1"/>
    <property type="molecule type" value="Genomic_DNA"/>
</dbReference>
<name>A0A414IQ83_9FIRM</name>